<dbReference type="EMBL" id="MU118011">
    <property type="protein sequence ID" value="KAF9648553.1"/>
    <property type="molecule type" value="Genomic_DNA"/>
</dbReference>
<accession>A0ACB6ZGP3</accession>
<organism evidence="1 2">
    <name type="scientific">Thelephora ganbajun</name>
    <name type="common">Ganba fungus</name>
    <dbReference type="NCBI Taxonomy" id="370292"/>
    <lineage>
        <taxon>Eukaryota</taxon>
        <taxon>Fungi</taxon>
        <taxon>Dikarya</taxon>
        <taxon>Basidiomycota</taxon>
        <taxon>Agaricomycotina</taxon>
        <taxon>Agaricomycetes</taxon>
        <taxon>Thelephorales</taxon>
        <taxon>Thelephoraceae</taxon>
        <taxon>Thelephora</taxon>
    </lineage>
</organism>
<reference evidence="1" key="1">
    <citation type="submission" date="2019-10" db="EMBL/GenBank/DDBJ databases">
        <authorList>
            <consortium name="DOE Joint Genome Institute"/>
            <person name="Kuo A."/>
            <person name="Miyauchi S."/>
            <person name="Kiss E."/>
            <person name="Drula E."/>
            <person name="Kohler A."/>
            <person name="Sanchez-Garcia M."/>
            <person name="Andreopoulos B."/>
            <person name="Barry K.W."/>
            <person name="Bonito G."/>
            <person name="Buee M."/>
            <person name="Carver A."/>
            <person name="Chen C."/>
            <person name="Cichocki N."/>
            <person name="Clum A."/>
            <person name="Culley D."/>
            <person name="Crous P.W."/>
            <person name="Fauchery L."/>
            <person name="Girlanda M."/>
            <person name="Hayes R."/>
            <person name="Keri Z."/>
            <person name="Labutti K."/>
            <person name="Lipzen A."/>
            <person name="Lombard V."/>
            <person name="Magnuson J."/>
            <person name="Maillard F."/>
            <person name="Morin E."/>
            <person name="Murat C."/>
            <person name="Nolan M."/>
            <person name="Ohm R."/>
            <person name="Pangilinan J."/>
            <person name="Pereira M."/>
            <person name="Perotto S."/>
            <person name="Peter M."/>
            <person name="Riley R."/>
            <person name="Sitrit Y."/>
            <person name="Stielow B."/>
            <person name="Szollosi G."/>
            <person name="Zifcakova L."/>
            <person name="Stursova M."/>
            <person name="Spatafora J.W."/>
            <person name="Tedersoo L."/>
            <person name="Vaario L.-M."/>
            <person name="Yamada A."/>
            <person name="Yan M."/>
            <person name="Wang P."/>
            <person name="Xu J."/>
            <person name="Bruns T."/>
            <person name="Baldrian P."/>
            <person name="Vilgalys R."/>
            <person name="Henrissat B."/>
            <person name="Grigoriev I.V."/>
            <person name="Hibbett D."/>
            <person name="Nagy L.G."/>
            <person name="Martin F.M."/>
        </authorList>
    </citation>
    <scope>NUCLEOTIDE SEQUENCE</scope>
    <source>
        <strain evidence="1">P2</strain>
    </source>
</reference>
<sequence length="541" mass="60465">MDIERFRKAGYQAIDRICDHYRSVQNKPVKPSVRPGYLREALPAAPPIKGEDIEDIANDYQNLIMPGVMHWQHPSFFAYFPAAGTLEGIIGDLYAATAMNPGFNWVCGPACTELENVVMDWVAKLYGLSGDFYNSTNVGGGVIQTAASDSALVAIVAARSRYQRLHPDVPMDKLVVYVTTQTHSLGLKAGLVLALPVHAIPVRSEDNYSLRGQDLREMIERDKAEGKHPFVIIGTIGTTSSGAIDNIDEIAETLRDYPEMWLHIDAAWLGAAFSCPELRERCRLPAVNEYADSLCVNFHKWGLVNLDCSGLWVRDRKNLTEVLDITPPFLRSTEGDAGTVTDYRNWGLTLGRRFRSAKVWFVLRSFGVEGYQAHIRRSISLGEIFAESVRNHPELLELVAPPSFSLSVFRITPSAVPELSADELNDLNERYYQKINKRKDLALTQTKLDGVYCIRFVTGAQKTERCHVEVAFNICLETAKLAIKEFIEYKSGCTATIPVRSHFPTSGLTLKLVTEDWPSSIAHYVLSASLLILVLFYLVFL</sequence>
<gene>
    <name evidence="1" type="ORF">BDM02DRAFT_2221691</name>
</gene>
<evidence type="ECO:0000313" key="1">
    <source>
        <dbReference type="EMBL" id="KAF9648553.1"/>
    </source>
</evidence>
<protein>
    <submittedName>
        <fullName evidence="1">Uncharacterized protein</fullName>
    </submittedName>
</protein>
<reference evidence="1" key="2">
    <citation type="journal article" date="2020" name="Nat. Commun.">
        <title>Large-scale genome sequencing of mycorrhizal fungi provides insights into the early evolution of symbiotic traits.</title>
        <authorList>
            <person name="Miyauchi S."/>
            <person name="Kiss E."/>
            <person name="Kuo A."/>
            <person name="Drula E."/>
            <person name="Kohler A."/>
            <person name="Sanchez-Garcia M."/>
            <person name="Morin E."/>
            <person name="Andreopoulos B."/>
            <person name="Barry K.W."/>
            <person name="Bonito G."/>
            <person name="Buee M."/>
            <person name="Carver A."/>
            <person name="Chen C."/>
            <person name="Cichocki N."/>
            <person name="Clum A."/>
            <person name="Culley D."/>
            <person name="Crous P.W."/>
            <person name="Fauchery L."/>
            <person name="Girlanda M."/>
            <person name="Hayes R.D."/>
            <person name="Keri Z."/>
            <person name="LaButti K."/>
            <person name="Lipzen A."/>
            <person name="Lombard V."/>
            <person name="Magnuson J."/>
            <person name="Maillard F."/>
            <person name="Murat C."/>
            <person name="Nolan M."/>
            <person name="Ohm R.A."/>
            <person name="Pangilinan J."/>
            <person name="Pereira M.F."/>
            <person name="Perotto S."/>
            <person name="Peter M."/>
            <person name="Pfister S."/>
            <person name="Riley R."/>
            <person name="Sitrit Y."/>
            <person name="Stielow J.B."/>
            <person name="Szollosi G."/>
            <person name="Zifcakova L."/>
            <person name="Stursova M."/>
            <person name="Spatafora J.W."/>
            <person name="Tedersoo L."/>
            <person name="Vaario L.M."/>
            <person name="Yamada A."/>
            <person name="Yan M."/>
            <person name="Wang P."/>
            <person name="Xu J."/>
            <person name="Bruns T."/>
            <person name="Baldrian P."/>
            <person name="Vilgalys R."/>
            <person name="Dunand C."/>
            <person name="Henrissat B."/>
            <person name="Grigoriev I.V."/>
            <person name="Hibbett D."/>
            <person name="Nagy L.G."/>
            <person name="Martin F.M."/>
        </authorList>
    </citation>
    <scope>NUCLEOTIDE SEQUENCE</scope>
    <source>
        <strain evidence="1">P2</strain>
    </source>
</reference>
<proteinExistence type="predicted"/>
<comment type="caution">
    <text evidence="1">The sequence shown here is derived from an EMBL/GenBank/DDBJ whole genome shotgun (WGS) entry which is preliminary data.</text>
</comment>
<name>A0ACB6ZGP3_THEGA</name>
<dbReference type="Proteomes" id="UP000886501">
    <property type="component" value="Unassembled WGS sequence"/>
</dbReference>
<keyword evidence="2" id="KW-1185">Reference proteome</keyword>
<evidence type="ECO:0000313" key="2">
    <source>
        <dbReference type="Proteomes" id="UP000886501"/>
    </source>
</evidence>